<reference evidence="1 2" key="1">
    <citation type="journal article" date="2019" name="Appl. Microbiol. Biotechnol.">
        <title>Genome sequence of Isaria javanica and comparative genome analysis insights into family S53 peptidase evolution in fungal entomopathogens.</title>
        <authorList>
            <person name="Lin R."/>
            <person name="Zhang X."/>
            <person name="Xin B."/>
            <person name="Zou M."/>
            <person name="Gao Y."/>
            <person name="Qin F."/>
            <person name="Hu Q."/>
            <person name="Xie B."/>
            <person name="Cheng X."/>
        </authorList>
    </citation>
    <scope>NUCLEOTIDE SEQUENCE [LARGE SCALE GENOMIC DNA]</scope>
    <source>
        <strain evidence="1 2">IJ1G</strain>
    </source>
</reference>
<sequence length="65" mass="7751">MTMRRSSSLYLSFECYLTFHRARSLFESLCVSRVVEIGTPPTAEWRRQSADDRFQSEYYPESFVE</sequence>
<accession>A0A545VD24</accession>
<evidence type="ECO:0000313" key="2">
    <source>
        <dbReference type="Proteomes" id="UP000315783"/>
    </source>
</evidence>
<keyword evidence="2" id="KW-1185">Reference proteome</keyword>
<comment type="caution">
    <text evidence="1">The sequence shown here is derived from an EMBL/GenBank/DDBJ whole genome shotgun (WGS) entry which is preliminary data.</text>
</comment>
<dbReference type="EMBL" id="SPUK01000002">
    <property type="protein sequence ID" value="TQV99625.1"/>
    <property type="molecule type" value="Genomic_DNA"/>
</dbReference>
<dbReference type="Proteomes" id="UP000315783">
    <property type="component" value="Unassembled WGS sequence"/>
</dbReference>
<name>A0A545VD24_9HYPO</name>
<gene>
    <name evidence="1" type="ORF">IF1G_01840</name>
</gene>
<protein>
    <submittedName>
        <fullName evidence="1">Uncharacterized protein</fullName>
    </submittedName>
</protein>
<dbReference type="AlphaFoldDB" id="A0A545VD24"/>
<evidence type="ECO:0000313" key="1">
    <source>
        <dbReference type="EMBL" id="TQV99625.1"/>
    </source>
</evidence>
<organism evidence="1 2">
    <name type="scientific">Cordyceps javanica</name>
    <dbReference type="NCBI Taxonomy" id="43265"/>
    <lineage>
        <taxon>Eukaryota</taxon>
        <taxon>Fungi</taxon>
        <taxon>Dikarya</taxon>
        <taxon>Ascomycota</taxon>
        <taxon>Pezizomycotina</taxon>
        <taxon>Sordariomycetes</taxon>
        <taxon>Hypocreomycetidae</taxon>
        <taxon>Hypocreales</taxon>
        <taxon>Cordycipitaceae</taxon>
        <taxon>Cordyceps</taxon>
    </lineage>
</organism>
<proteinExistence type="predicted"/>